<name>A0A556TRD1_BAGYA</name>
<dbReference type="NCBIfam" id="TIGR00756">
    <property type="entry name" value="PPR"/>
    <property type="match status" value="1"/>
</dbReference>
<comment type="caution">
    <text evidence="2">The sequence shown here is derived from an EMBL/GenBank/DDBJ whole genome shotgun (WGS) entry which is preliminary data.</text>
</comment>
<evidence type="ECO:0000313" key="3">
    <source>
        <dbReference type="Proteomes" id="UP000319801"/>
    </source>
</evidence>
<keyword evidence="3" id="KW-1185">Reference proteome</keyword>
<dbReference type="AlphaFoldDB" id="A0A556TRD1"/>
<dbReference type="OrthoDB" id="8930746at2759"/>
<organism evidence="2 3">
    <name type="scientific">Bagarius yarrelli</name>
    <name type="common">Goonch</name>
    <name type="synonym">Bagrus yarrelli</name>
    <dbReference type="NCBI Taxonomy" id="175774"/>
    <lineage>
        <taxon>Eukaryota</taxon>
        <taxon>Metazoa</taxon>
        <taxon>Chordata</taxon>
        <taxon>Craniata</taxon>
        <taxon>Vertebrata</taxon>
        <taxon>Euteleostomi</taxon>
        <taxon>Actinopterygii</taxon>
        <taxon>Neopterygii</taxon>
        <taxon>Teleostei</taxon>
        <taxon>Ostariophysi</taxon>
        <taxon>Siluriformes</taxon>
        <taxon>Sisoridae</taxon>
        <taxon>Sisorinae</taxon>
        <taxon>Bagarius</taxon>
    </lineage>
</organism>
<feature type="region of interest" description="Disordered" evidence="1">
    <location>
        <begin position="1"/>
        <end position="26"/>
    </location>
</feature>
<dbReference type="PANTHER" id="PTHR46669">
    <property type="entry name" value="LEUCINE-RICH PPR MOTIF-CONTAINING PROTEIN, MITOCHONDRIAL"/>
    <property type="match status" value="1"/>
</dbReference>
<dbReference type="GO" id="GO:0005739">
    <property type="term" value="C:mitochondrion"/>
    <property type="evidence" value="ECO:0007669"/>
    <property type="project" value="TreeGrafter"/>
</dbReference>
<dbReference type="InterPro" id="IPR033490">
    <property type="entry name" value="LRP130"/>
</dbReference>
<dbReference type="GO" id="GO:0070129">
    <property type="term" value="P:regulation of mitochondrial translation"/>
    <property type="evidence" value="ECO:0007669"/>
    <property type="project" value="TreeGrafter"/>
</dbReference>
<accession>A0A556TRD1</accession>
<evidence type="ECO:0000256" key="1">
    <source>
        <dbReference type="SAM" id="MobiDB-lite"/>
    </source>
</evidence>
<evidence type="ECO:0000313" key="2">
    <source>
        <dbReference type="EMBL" id="TSK42159.1"/>
    </source>
</evidence>
<reference evidence="2 3" key="1">
    <citation type="journal article" date="2019" name="Genome Biol. Evol.">
        <title>Whole-Genome Sequencing of the Giant Devil Catfish, Bagarius yarrelli.</title>
        <authorList>
            <person name="Jiang W."/>
            <person name="Lv Y."/>
            <person name="Cheng L."/>
            <person name="Yang K."/>
            <person name="Chao B."/>
            <person name="Wang X."/>
            <person name="Li Y."/>
            <person name="Pan X."/>
            <person name="You X."/>
            <person name="Zhang Y."/>
            <person name="Yang J."/>
            <person name="Li J."/>
            <person name="Zhang X."/>
            <person name="Liu S."/>
            <person name="Sun C."/>
            <person name="Yang J."/>
            <person name="Shi Q."/>
        </authorList>
    </citation>
    <scope>NUCLEOTIDE SEQUENCE [LARGE SCALE GENOMIC DNA]</scope>
    <source>
        <strain evidence="2">JWS20170419001</strain>
        <tissue evidence="2">Muscle</tissue>
    </source>
</reference>
<sequence length="325" mass="37117">MQRRLDSQRKNPAPDNPDILKSNNQEVPFEVPEVWYDTSGEDTASPSKDMKDYYIAIMRLSALTGLKDMLQFNQVPSHLAINRLVQGLGDHGDLEGIEEVECIVKNLGPLVNMSYMLFVNNKALAHIKNGNIDSAVEVLEALYTQKDGHEKSISFVFRKVLEANNMMRLINVMSALVERLCNQFATYRPATDLFLQYIDIGRTEDAKFLLQRCAAVAERKDLILSYMTRVSTKPGQAAKIKYLLELVPDLEKQAYLTFLMKCYCVDKDLTSAKALYQQMQDEKVQMNSLSLKRLALLYRNAGETVPFEEPPVNIIYHFQEFLRSV</sequence>
<dbReference type="GO" id="GO:0005634">
    <property type="term" value="C:nucleus"/>
    <property type="evidence" value="ECO:0007669"/>
    <property type="project" value="TreeGrafter"/>
</dbReference>
<proteinExistence type="predicted"/>
<gene>
    <name evidence="2" type="ORF">Baya_4627</name>
</gene>
<dbReference type="GO" id="GO:0003730">
    <property type="term" value="F:mRNA 3'-UTR binding"/>
    <property type="evidence" value="ECO:0007669"/>
    <property type="project" value="TreeGrafter"/>
</dbReference>
<dbReference type="EMBL" id="VCAZ01000012">
    <property type="protein sequence ID" value="TSK42159.1"/>
    <property type="molecule type" value="Genomic_DNA"/>
</dbReference>
<dbReference type="PANTHER" id="PTHR46669:SF1">
    <property type="entry name" value="LEUCINE-RICH PPR MOTIF-CONTAINING PROTEIN, MITOCHONDRIAL"/>
    <property type="match status" value="1"/>
</dbReference>
<protein>
    <submittedName>
        <fullName evidence="2">Leucine-rich PPR motif-containing protein, mitochondrial</fullName>
    </submittedName>
</protein>
<dbReference type="Proteomes" id="UP000319801">
    <property type="component" value="Unassembled WGS sequence"/>
</dbReference>
<dbReference type="InterPro" id="IPR002885">
    <property type="entry name" value="PPR_rpt"/>
</dbReference>